<accession>A0A1F8DM48</accession>
<dbReference type="EMBL" id="MGIN01000021">
    <property type="protein sequence ID" value="OGM89502.1"/>
    <property type="molecule type" value="Genomic_DNA"/>
</dbReference>
<evidence type="ECO:0000313" key="2">
    <source>
        <dbReference type="Proteomes" id="UP000178303"/>
    </source>
</evidence>
<organism evidence="1 2">
    <name type="scientific">Candidatus Wolfebacteria bacterium GWA1_42_9</name>
    <dbReference type="NCBI Taxonomy" id="1802553"/>
    <lineage>
        <taxon>Bacteria</taxon>
        <taxon>Candidatus Wolfeibacteriota</taxon>
    </lineage>
</organism>
<dbReference type="AlphaFoldDB" id="A0A1F8DM48"/>
<sequence length="80" mass="8506">MSTEERAETVKRLAKAYTATQASVVEALTAWALSHADFDASDVSDQFVTALPRGRKPLAAMSADDIAAQIAKLQALLATK</sequence>
<comment type="caution">
    <text evidence="1">The sequence shown here is derived from an EMBL/GenBank/DDBJ whole genome shotgun (WGS) entry which is preliminary data.</text>
</comment>
<gene>
    <name evidence="1" type="ORF">A2108_00855</name>
</gene>
<reference evidence="1 2" key="1">
    <citation type="journal article" date="2016" name="Nat. Commun.">
        <title>Thousands of microbial genomes shed light on interconnected biogeochemical processes in an aquifer system.</title>
        <authorList>
            <person name="Anantharaman K."/>
            <person name="Brown C.T."/>
            <person name="Hug L.A."/>
            <person name="Sharon I."/>
            <person name="Castelle C.J."/>
            <person name="Probst A.J."/>
            <person name="Thomas B.C."/>
            <person name="Singh A."/>
            <person name="Wilkins M.J."/>
            <person name="Karaoz U."/>
            <person name="Brodie E.L."/>
            <person name="Williams K.H."/>
            <person name="Hubbard S.S."/>
            <person name="Banfield J.F."/>
        </authorList>
    </citation>
    <scope>NUCLEOTIDE SEQUENCE [LARGE SCALE GENOMIC DNA]</scope>
</reference>
<evidence type="ECO:0000313" key="1">
    <source>
        <dbReference type="EMBL" id="OGM89502.1"/>
    </source>
</evidence>
<proteinExistence type="predicted"/>
<name>A0A1F8DM48_9BACT</name>
<protein>
    <submittedName>
        <fullName evidence="1">Uncharacterized protein</fullName>
    </submittedName>
</protein>
<dbReference type="Proteomes" id="UP000178303">
    <property type="component" value="Unassembled WGS sequence"/>
</dbReference>